<keyword evidence="3" id="KW-1185">Reference proteome</keyword>
<dbReference type="GO" id="GO:0010333">
    <property type="term" value="F:terpene synthase activity"/>
    <property type="evidence" value="ECO:0007669"/>
    <property type="project" value="InterPro"/>
</dbReference>
<evidence type="ECO:0000313" key="3">
    <source>
        <dbReference type="Proteomes" id="UP001295740"/>
    </source>
</evidence>
<dbReference type="GO" id="GO:0000287">
    <property type="term" value="F:magnesium ion binding"/>
    <property type="evidence" value="ECO:0007669"/>
    <property type="project" value="TreeGrafter"/>
</dbReference>
<dbReference type="Gene3D" id="1.50.10.20">
    <property type="match status" value="1"/>
</dbReference>
<proteinExistence type="inferred from homology"/>
<protein>
    <submittedName>
        <fullName evidence="2">Uu.00g077800.m01.CDS01</fullName>
    </submittedName>
</protein>
<dbReference type="SUPFAM" id="SSF48239">
    <property type="entry name" value="Terpenoid cyclases/Protein prenyltransferases"/>
    <property type="match status" value="1"/>
</dbReference>
<organism evidence="2 3">
    <name type="scientific">Anthostomella pinea</name>
    <dbReference type="NCBI Taxonomy" id="933095"/>
    <lineage>
        <taxon>Eukaryota</taxon>
        <taxon>Fungi</taxon>
        <taxon>Dikarya</taxon>
        <taxon>Ascomycota</taxon>
        <taxon>Pezizomycotina</taxon>
        <taxon>Sordariomycetes</taxon>
        <taxon>Xylariomycetidae</taxon>
        <taxon>Xylariales</taxon>
        <taxon>Xylariaceae</taxon>
        <taxon>Anthostomella</taxon>
    </lineage>
</organism>
<evidence type="ECO:0000313" key="2">
    <source>
        <dbReference type="EMBL" id="CAJ2506594.1"/>
    </source>
</evidence>
<dbReference type="InterPro" id="IPR050148">
    <property type="entry name" value="Terpene_synthase-like"/>
</dbReference>
<dbReference type="AlphaFoldDB" id="A0AAI8VKF4"/>
<comment type="caution">
    <text evidence="2">The sequence shown here is derived from an EMBL/GenBank/DDBJ whole genome shotgun (WGS) entry which is preliminary data.</text>
</comment>
<dbReference type="EMBL" id="CAUWAG010000010">
    <property type="protein sequence ID" value="CAJ2506594.1"/>
    <property type="molecule type" value="Genomic_DNA"/>
</dbReference>
<dbReference type="PANTHER" id="PTHR31739">
    <property type="entry name" value="ENT-COPALYL DIPHOSPHATE SYNTHASE, CHLOROPLASTIC"/>
    <property type="match status" value="1"/>
</dbReference>
<evidence type="ECO:0000256" key="1">
    <source>
        <dbReference type="ARBA" id="ARBA00006333"/>
    </source>
</evidence>
<dbReference type="Proteomes" id="UP001295740">
    <property type="component" value="Unassembled WGS sequence"/>
</dbReference>
<name>A0AAI8VKF4_9PEZI</name>
<reference evidence="2" key="1">
    <citation type="submission" date="2023-10" db="EMBL/GenBank/DDBJ databases">
        <authorList>
            <person name="Hackl T."/>
        </authorList>
    </citation>
    <scope>NUCLEOTIDE SEQUENCE</scope>
</reference>
<dbReference type="GO" id="GO:0016102">
    <property type="term" value="P:diterpenoid biosynthetic process"/>
    <property type="evidence" value="ECO:0007669"/>
    <property type="project" value="TreeGrafter"/>
</dbReference>
<accession>A0AAI8VKF4</accession>
<comment type="similarity">
    <text evidence="1">Belongs to the terpene synthase family.</text>
</comment>
<gene>
    <name evidence="2" type="ORF">KHLLAP_LOCUS7062</name>
</gene>
<dbReference type="PANTHER" id="PTHR31739:SF25">
    <property type="entry name" value="(E,E)-GERANYLLINALOOL SYNTHASE"/>
    <property type="match status" value="1"/>
</dbReference>
<dbReference type="InterPro" id="IPR008930">
    <property type="entry name" value="Terpenoid_cyclase/PrenylTrfase"/>
</dbReference>
<sequence length="706" mass="80388">MSTLLKAHSCNPLVQPEAISIRTYLQAQFERQDGLLGFDSGLLTDADDTAKTILSLNLLGFPASPKQMLEEFETADHFRTYKYEKHASFSAKCNVLDALLHCNNPEDYLEQIIKASWFLCRQFNLGNIRDKWNLSEGYSKMLLSQAFIKLLQRWDSGQLKELPLELISEQIPIVLFQIGMETLQMQQLDGSWSFNGTFREITAYAVLTLKTLSSVPWLAHFHTQIEKAIRRGSAYLVLNYDQWGNDECIWVAKVTYALPFLARAYNIAALSAGPPCSWGPKVKALVAISVDRVKEMAGFFSSLPMFRKDEAWMLEGDLVLGSMYHPRLLRMGSSVFAQDEKADNRYLEYIPFTWIAMNRKNHRPLSNTTLWETMMVSLLVYQLDEYMEIVFREHRDPRIMEQVRQIVRLLCGFDTKGDGNVKRTSDHQLNYFDCSSIPRMEEIDGSSSDGASPSLALEQATATLRGFTSYILQHSAVVKSPDHIRRELHGELARCMLAHIDHEENSLHFAAQRAKQPLSNDGEPKIVPYKPIEGTYYSWVQTISANDTQSPVIFLLFLCLAAGDGQPFFVGARQHYLASALSRHLASLCRLYNDYGSTARDLEEGNLNSLNFPEFHETGHARKNPSNENGVHYGIDDEKAMKADLFFIAEYEPSSRSHITFLPNEGGIAGSQSLWTRHYRRPAIRVINDDYELRSQEGIMRKSVHN</sequence>